<dbReference type="AlphaFoldDB" id="A0A561SEU9"/>
<sequence>MTRKFARVAIAAAGLLAATAVTAGAAPAYAAGQSASPAIAIPMTGNNCGQAGGALNCMYVQGSGLYASEVRGWAQVAGVQAGFAVHEEVTGPNGHICNSNTVTSGTNQVVGCQIYPNANIAAGQYCAKLWEYLGNDYYELVDQECLQVFS</sequence>
<protein>
    <recommendedName>
        <fullName evidence="4">Subtilisin inhibitor-like</fullName>
    </recommendedName>
</protein>
<reference evidence="2 3" key="1">
    <citation type="submission" date="2019-06" db="EMBL/GenBank/DDBJ databases">
        <title>Sequencing the genomes of 1000 actinobacteria strains.</title>
        <authorList>
            <person name="Klenk H.-P."/>
        </authorList>
    </citation>
    <scope>NUCLEOTIDE SEQUENCE [LARGE SCALE GENOMIC DNA]</scope>
    <source>
        <strain evidence="2 3">DSM 44826</strain>
    </source>
</reference>
<organism evidence="2 3">
    <name type="scientific">Kitasatospora viridis</name>
    <dbReference type="NCBI Taxonomy" id="281105"/>
    <lineage>
        <taxon>Bacteria</taxon>
        <taxon>Bacillati</taxon>
        <taxon>Actinomycetota</taxon>
        <taxon>Actinomycetes</taxon>
        <taxon>Kitasatosporales</taxon>
        <taxon>Streptomycetaceae</taxon>
        <taxon>Kitasatospora</taxon>
    </lineage>
</organism>
<evidence type="ECO:0008006" key="4">
    <source>
        <dbReference type="Google" id="ProtNLM"/>
    </source>
</evidence>
<dbReference type="Proteomes" id="UP000317940">
    <property type="component" value="Unassembled WGS sequence"/>
</dbReference>
<comment type="caution">
    <text evidence="2">The sequence shown here is derived from an EMBL/GenBank/DDBJ whole genome shotgun (WGS) entry which is preliminary data.</text>
</comment>
<keyword evidence="1" id="KW-0732">Signal</keyword>
<dbReference type="OrthoDB" id="9979401at2"/>
<accession>A0A561SEU9</accession>
<dbReference type="EMBL" id="VIWT01000006">
    <property type="protein sequence ID" value="TWF73380.1"/>
    <property type="molecule type" value="Genomic_DNA"/>
</dbReference>
<gene>
    <name evidence="2" type="ORF">FHX73_16531</name>
</gene>
<dbReference type="RefSeq" id="WP_145911313.1">
    <property type="nucleotide sequence ID" value="NZ_BAAAMZ010000049.1"/>
</dbReference>
<name>A0A561SEU9_9ACTN</name>
<evidence type="ECO:0000256" key="1">
    <source>
        <dbReference type="SAM" id="SignalP"/>
    </source>
</evidence>
<keyword evidence="3" id="KW-1185">Reference proteome</keyword>
<proteinExistence type="predicted"/>
<evidence type="ECO:0000313" key="3">
    <source>
        <dbReference type="Proteomes" id="UP000317940"/>
    </source>
</evidence>
<evidence type="ECO:0000313" key="2">
    <source>
        <dbReference type="EMBL" id="TWF73380.1"/>
    </source>
</evidence>
<feature type="signal peptide" evidence="1">
    <location>
        <begin position="1"/>
        <end position="30"/>
    </location>
</feature>
<feature type="chain" id="PRO_5039301603" description="Subtilisin inhibitor-like" evidence="1">
    <location>
        <begin position="31"/>
        <end position="150"/>
    </location>
</feature>